<accession>A0A510GB67</accession>
<evidence type="ECO:0000259" key="1">
    <source>
        <dbReference type="Pfam" id="PF13086"/>
    </source>
</evidence>
<sequence>MNLFATILTTSSMDIDRKIWQTVWQNFFMVVPVVSITFHSFDNMFKYFNHNNISWLIIDEAGQAQPQYAASAIYKSKNVVVVGDPMQTQPVSTLKQKLIEKLCEKFSVSFPDWSPSKVSMQHLADRNSLYQTKYNKTLVGFPLLVHRRCQNLMFDICNKIAYDDKMIFAVSPPKSVISDILGNSRWINVADNNSTKGKHESKAEFDVLYQLLKSIVNKPNSKELLECNHYV</sequence>
<organism evidence="2 3">
    <name type="scientific">Rickettsia asiatica</name>
    <dbReference type="NCBI Taxonomy" id="238800"/>
    <lineage>
        <taxon>Bacteria</taxon>
        <taxon>Pseudomonadati</taxon>
        <taxon>Pseudomonadota</taxon>
        <taxon>Alphaproteobacteria</taxon>
        <taxon>Rickettsiales</taxon>
        <taxon>Rickettsiaceae</taxon>
        <taxon>Rickettsieae</taxon>
        <taxon>Rickettsia</taxon>
        <taxon>spotted fever group</taxon>
    </lineage>
</organism>
<dbReference type="Proteomes" id="UP000321183">
    <property type="component" value="Chromosome"/>
</dbReference>
<evidence type="ECO:0000313" key="3">
    <source>
        <dbReference type="Proteomes" id="UP000321183"/>
    </source>
</evidence>
<dbReference type="RefSeq" id="WP_232049210.1">
    <property type="nucleotide sequence ID" value="NZ_AP019563.1"/>
</dbReference>
<name>A0A510GB67_9RICK</name>
<reference evidence="2 3" key="1">
    <citation type="submission" date="2019-04" db="EMBL/GenBank/DDBJ databases">
        <title>Draft genome sequence of Rickettsia asiatica Maytaro1284.</title>
        <authorList>
            <person name="Thu M."/>
            <person name="Qiu Y."/>
            <person name="Nakao R."/>
        </authorList>
    </citation>
    <scope>NUCLEOTIDE SEQUENCE [LARGE SCALE GENOMIC DNA]</scope>
    <source>
        <strain evidence="2 3">Maytaro1284</strain>
    </source>
</reference>
<dbReference type="Gene3D" id="3.40.50.300">
    <property type="entry name" value="P-loop containing nucleotide triphosphate hydrolases"/>
    <property type="match status" value="1"/>
</dbReference>
<dbReference type="SUPFAM" id="SSF52540">
    <property type="entry name" value="P-loop containing nucleoside triphosphate hydrolases"/>
    <property type="match status" value="1"/>
</dbReference>
<proteinExistence type="predicted"/>
<dbReference type="GO" id="GO:0004386">
    <property type="term" value="F:helicase activity"/>
    <property type="evidence" value="ECO:0007669"/>
    <property type="project" value="InterPro"/>
</dbReference>
<dbReference type="InterPro" id="IPR027417">
    <property type="entry name" value="P-loop_NTPase"/>
</dbReference>
<evidence type="ECO:0000313" key="2">
    <source>
        <dbReference type="EMBL" id="BBJ32175.1"/>
    </source>
</evidence>
<dbReference type="AlphaFoldDB" id="A0A510GB67"/>
<keyword evidence="3" id="KW-1185">Reference proteome</keyword>
<protein>
    <recommendedName>
        <fullName evidence="1">DNA2/NAM7 helicase helicase domain-containing protein</fullName>
    </recommendedName>
</protein>
<feature type="domain" description="DNA2/NAM7 helicase helicase" evidence="1">
    <location>
        <begin position="33"/>
        <end position="91"/>
    </location>
</feature>
<gene>
    <name evidence="2" type="ORF">RAS_12840</name>
</gene>
<dbReference type="Pfam" id="PF13086">
    <property type="entry name" value="AAA_11"/>
    <property type="match status" value="1"/>
</dbReference>
<dbReference type="KEGG" id="ras:RAS_12840"/>
<dbReference type="InterPro" id="IPR041677">
    <property type="entry name" value="DNA2/NAM7_AAA_11"/>
</dbReference>
<dbReference type="EMBL" id="AP019563">
    <property type="protein sequence ID" value="BBJ32175.1"/>
    <property type="molecule type" value="Genomic_DNA"/>
</dbReference>